<protein>
    <submittedName>
        <fullName evidence="1">Rnf-Nqr</fullName>
    </submittedName>
</protein>
<gene>
    <name evidence="1" type="ORF">Syn19_135</name>
</gene>
<dbReference type="OrthoDB" id="24753at10239"/>
<evidence type="ECO:0000313" key="1">
    <source>
        <dbReference type="EMBL" id="ADO99422.1"/>
    </source>
</evidence>
<dbReference type="EMBL" id="GU071106">
    <property type="protein sequence ID" value="ADO99422.1"/>
    <property type="molecule type" value="Genomic_DNA"/>
</dbReference>
<evidence type="ECO:0000313" key="2">
    <source>
        <dbReference type="Proteomes" id="UP000006535"/>
    </source>
</evidence>
<organism evidence="1 2">
    <name type="scientific">Synechococcus phage Syn19</name>
    <dbReference type="NCBI Taxonomy" id="445684"/>
    <lineage>
        <taxon>Viruses</taxon>
        <taxon>Duplodnaviria</taxon>
        <taxon>Heunggongvirae</taxon>
        <taxon>Uroviricota</taxon>
        <taxon>Caudoviricetes</taxon>
        <taxon>Pantevenvirales</taxon>
        <taxon>Kyanoviridae</taxon>
        <taxon>Pontusvirus</taxon>
        <taxon>Pontusvirus syn19</taxon>
    </lineage>
</organism>
<dbReference type="RefSeq" id="YP_004323968.1">
    <property type="nucleotide sequence ID" value="NC_015286.1"/>
</dbReference>
<accession>E3SQA0</accession>
<sequence length="81" mass="9134">MTSQRCRTIRKAWRVWAKALGQKDGRNDREADTIAGIRTLIFVSYMVTNIAIVANAVRHWDSNQSVPVVSPHLDDSAILNK</sequence>
<keyword evidence="2" id="KW-1185">Reference proteome</keyword>
<dbReference type="KEGG" id="vg:10328434"/>
<dbReference type="Proteomes" id="UP000006535">
    <property type="component" value="Segment"/>
</dbReference>
<name>E3SQA0_9CAUD</name>
<reference evidence="1 2" key="1">
    <citation type="journal article" date="2010" name="Environ. Microbiol.">
        <title>Genomic analysis of oceanic cyanobacterial myoviruses compared with T4-like myoviruses from diverse hosts and environments.</title>
        <authorList>
            <person name="Sullivan M.B."/>
            <person name="Huang K.H."/>
            <person name="Ignacio-Espinoza J.C."/>
            <person name="Berlin A.M."/>
            <person name="Kelly L."/>
            <person name="Weigele P.R."/>
            <person name="DeFrancesco A.S."/>
            <person name="Kern S.E."/>
            <person name="Thompson L.R."/>
            <person name="Young S."/>
            <person name="Yandava C."/>
            <person name="Fu R."/>
            <person name="Krastins B."/>
            <person name="Chase M."/>
            <person name="Sarracino D."/>
            <person name="Osburne M.S."/>
            <person name="Henn M.R."/>
            <person name="Chisholm S.W."/>
        </authorList>
    </citation>
    <scope>NUCLEOTIDE SEQUENCE [LARGE SCALE GENOMIC DNA]</scope>
    <source>
        <strain evidence="1">Syn19</strain>
    </source>
</reference>
<dbReference type="GeneID" id="10328434"/>
<proteinExistence type="predicted"/>